<evidence type="ECO:0000313" key="1">
    <source>
        <dbReference type="EMBL" id="OPC79359.1"/>
    </source>
</evidence>
<evidence type="ECO:0008006" key="3">
    <source>
        <dbReference type="Google" id="ProtNLM"/>
    </source>
</evidence>
<dbReference type="OrthoDB" id="3661391at2"/>
<keyword evidence="2" id="KW-1185">Reference proteome</keyword>
<proteinExistence type="predicted"/>
<dbReference type="STRING" id="159449.B4N89_35545"/>
<dbReference type="Proteomes" id="UP000190037">
    <property type="component" value="Unassembled WGS sequence"/>
</dbReference>
<organism evidence="1 2">
    <name type="scientific">Embleya scabrispora</name>
    <dbReference type="NCBI Taxonomy" id="159449"/>
    <lineage>
        <taxon>Bacteria</taxon>
        <taxon>Bacillati</taxon>
        <taxon>Actinomycetota</taxon>
        <taxon>Actinomycetes</taxon>
        <taxon>Kitasatosporales</taxon>
        <taxon>Streptomycetaceae</taxon>
        <taxon>Embleya</taxon>
    </lineage>
</organism>
<dbReference type="RefSeq" id="WP_078980576.1">
    <property type="nucleotide sequence ID" value="NZ_MWQN01000002.1"/>
</dbReference>
<gene>
    <name evidence="1" type="ORF">B4N89_35545</name>
</gene>
<accession>A0A1T3NRA6</accession>
<evidence type="ECO:0000313" key="2">
    <source>
        <dbReference type="Proteomes" id="UP000190037"/>
    </source>
</evidence>
<reference evidence="1 2" key="1">
    <citation type="submission" date="2017-03" db="EMBL/GenBank/DDBJ databases">
        <title>Draft genome sequence of Streptomyces scabrisporus NF3, endophyte isolated from Amphipterygium adstringens.</title>
        <authorList>
            <person name="Vazquez M."/>
            <person name="Ceapa C.D."/>
            <person name="Rodriguez Luna D."/>
            <person name="Sanchez Esquivel S."/>
        </authorList>
    </citation>
    <scope>NUCLEOTIDE SEQUENCE [LARGE SCALE GENOMIC DNA]</scope>
    <source>
        <strain evidence="1 2">NF3</strain>
    </source>
</reference>
<dbReference type="EMBL" id="MWQN01000002">
    <property type="protein sequence ID" value="OPC79359.1"/>
    <property type="molecule type" value="Genomic_DNA"/>
</dbReference>
<sequence>MLVSDSPEGSRWGTLRTDFEVLAVVRTLTSATRLLDVLPLLRPEHGIQVSFTINPGSAFADGLPEYLGSLGVRVLSWAEATSRRFDLAVAAAVHADMRHVDAPLVVMPHGAGYNRLVPASTGDGESPAGLSRRELTHDGRVFPAAIGLSHEEQWDLLARTCPEALPVSVVIGDPCFSRIVLSLSRRRRYRQPFGALHGRRLVVVSSTWSEHSLLGRHPDLPLRLIGELPADEFVVAVVLHPNVWNYHGPFNVRDRLLADALDAGLLIVPPERGWQAALIAADWVVGDHGSVSFYGAGLDRVTLLAATGEGEVDPASPTAAFAREAPRLDPDGDLYAQLLRTAEEHKPGALLPITARSLGAVDESPRLLRDLLYAQLGLPASAEEPVVRPVADPRPEFGPGPTRWDVTGSVVMDEATASARAAVATVTVRRFPVLPGHEEARGFYAVTADEVDLRHRAGAEVVVRTDPFAEPAAPAWAAETAGELPGLSVAVAALDEGRHLVRLRGGILLEASAVRTWGTNRPELDPVVLGCALHLWAMAGGRPATLGDGIRIRTGEREVAVAFTTDSRGPGPGPRRG</sequence>
<comment type="caution">
    <text evidence="1">The sequence shown here is derived from an EMBL/GenBank/DDBJ whole genome shotgun (WGS) entry which is preliminary data.</text>
</comment>
<dbReference type="AlphaFoldDB" id="A0A1T3NRA6"/>
<protein>
    <recommendedName>
        <fullName evidence="3">Translation initiation factor 2</fullName>
    </recommendedName>
</protein>
<name>A0A1T3NRA6_9ACTN</name>